<dbReference type="Gene3D" id="1.10.760.10">
    <property type="entry name" value="Cytochrome c-like domain"/>
    <property type="match status" value="2"/>
</dbReference>
<evidence type="ECO:0000256" key="1">
    <source>
        <dbReference type="ARBA" id="ARBA00004418"/>
    </source>
</evidence>
<evidence type="ECO:0000256" key="6">
    <source>
        <dbReference type="ARBA" id="ARBA00022982"/>
    </source>
</evidence>
<comment type="caution">
    <text evidence="13">The sequence shown here is derived from an EMBL/GenBank/DDBJ whole genome shotgun (WGS) entry which is preliminary data.</text>
</comment>
<evidence type="ECO:0000256" key="8">
    <source>
        <dbReference type="PIRSR" id="PIRSR000005-1"/>
    </source>
</evidence>
<reference evidence="13 14" key="1">
    <citation type="journal article" date="2008" name="Int. J. Syst. Evol. Microbiol.">
        <title>Description of Roseateles aquatilis sp. nov. and Roseateles terrae sp. nov., in the class Betaproteobacteria, and emended description of the genus Roseateles.</title>
        <authorList>
            <person name="Gomila M."/>
            <person name="Bowien B."/>
            <person name="Falsen E."/>
            <person name="Moore E.R."/>
            <person name="Lalucat J."/>
        </authorList>
    </citation>
    <scope>NUCLEOTIDE SEQUENCE [LARGE SCALE GENOMIC DNA]</scope>
    <source>
        <strain evidence="13 14">CCUG 48205</strain>
    </source>
</reference>
<evidence type="ECO:0000259" key="12">
    <source>
        <dbReference type="PROSITE" id="PS51007"/>
    </source>
</evidence>
<feature type="binding site" description="covalent" evidence="8">
    <location>
        <position position="59"/>
    </location>
    <ligand>
        <name>heme c</name>
        <dbReference type="ChEBI" id="CHEBI:61717"/>
        <label>1</label>
    </ligand>
</feature>
<dbReference type="RefSeq" id="WP_238139339.1">
    <property type="nucleotide sequence ID" value="NZ_NIOF01000001.1"/>
</dbReference>
<feature type="signal peptide" evidence="11">
    <location>
        <begin position="1"/>
        <end position="22"/>
    </location>
</feature>
<dbReference type="SUPFAM" id="SSF46626">
    <property type="entry name" value="Cytochrome c"/>
    <property type="match status" value="2"/>
</dbReference>
<protein>
    <submittedName>
        <fullName evidence="13">Cytochrome c4</fullName>
    </submittedName>
</protein>
<gene>
    <name evidence="13" type="ORF">CDN99_03390</name>
</gene>
<feature type="binding site" description="covalent" evidence="8">
    <location>
        <position position="156"/>
    </location>
    <ligand>
        <name>heme c</name>
        <dbReference type="ChEBI" id="CHEBI:61717"/>
        <label>2</label>
    </ligand>
</feature>
<comment type="PTM">
    <text evidence="8">Binds 2 heme c groups covalently per subunit.</text>
</comment>
<dbReference type="Pfam" id="PF00034">
    <property type="entry name" value="Cytochrom_C"/>
    <property type="match status" value="1"/>
</dbReference>
<feature type="binding site" description="covalent" evidence="8">
    <location>
        <position position="153"/>
    </location>
    <ligand>
        <name>heme c</name>
        <dbReference type="ChEBI" id="CHEBI:61717"/>
        <label>2</label>
    </ligand>
</feature>
<comment type="subcellular location">
    <subcellularLocation>
        <location evidence="1">Periplasm</location>
    </subcellularLocation>
</comment>
<keyword evidence="3 8" id="KW-0349">Heme</keyword>
<feature type="binding site" description="axial binding residue" evidence="9">
    <location>
        <position position="63"/>
    </location>
    <ligand>
        <name>heme c</name>
        <dbReference type="ChEBI" id="CHEBI:61717"/>
        <label>1</label>
    </ligand>
    <ligandPart>
        <name>Fe</name>
        <dbReference type="ChEBI" id="CHEBI:18248"/>
    </ligandPart>
</feature>
<feature type="region of interest" description="Disordered" evidence="10">
    <location>
        <begin position="24"/>
        <end position="46"/>
    </location>
</feature>
<organism evidence="13 14">
    <name type="scientific">Roseateles aquatilis</name>
    <dbReference type="NCBI Taxonomy" id="431061"/>
    <lineage>
        <taxon>Bacteria</taxon>
        <taxon>Pseudomonadati</taxon>
        <taxon>Pseudomonadota</taxon>
        <taxon>Betaproteobacteria</taxon>
        <taxon>Burkholderiales</taxon>
        <taxon>Sphaerotilaceae</taxon>
        <taxon>Roseateles</taxon>
    </lineage>
</organism>
<sequence>MRKQLQMSLALVLAGSAFVAAAQSNAPSQPTPGQASAATNAAVATPGPQPPVQAKVAMCIGCHGIPGYQATFPEVHKVPMIAGQNAKYIAAALTAYAKGDRKHPTMRGIALPLGEQDIAQISEYYATLAKVEPVAAAVEPPADVRKLLDKGACASCHGANFSKPIDGAYPKIAGQHADYLYVALKSYQIEGKSYVGRSNAVMAGQVKQFTHAELKTLSQYLASLPSELRTVPQSRFR</sequence>
<evidence type="ECO:0000256" key="2">
    <source>
        <dbReference type="ARBA" id="ARBA00022448"/>
    </source>
</evidence>
<dbReference type="GO" id="GO:0005506">
    <property type="term" value="F:iron ion binding"/>
    <property type="evidence" value="ECO:0007669"/>
    <property type="project" value="InterPro"/>
</dbReference>
<feature type="binding site" description="axial binding residue" evidence="9">
    <location>
        <position position="106"/>
    </location>
    <ligand>
        <name>heme c</name>
        <dbReference type="ChEBI" id="CHEBI:61717"/>
        <label>1</label>
    </ligand>
    <ligandPart>
        <name>Fe</name>
        <dbReference type="ChEBI" id="CHEBI:18248"/>
    </ligandPart>
</feature>
<dbReference type="EMBL" id="NIOF01000001">
    <property type="protein sequence ID" value="OWQ93522.1"/>
    <property type="molecule type" value="Genomic_DNA"/>
</dbReference>
<feature type="chain" id="PRO_5012331711" evidence="11">
    <location>
        <begin position="23"/>
        <end position="237"/>
    </location>
</feature>
<dbReference type="GO" id="GO:0042597">
    <property type="term" value="C:periplasmic space"/>
    <property type="evidence" value="ECO:0007669"/>
    <property type="project" value="UniProtKB-SubCell"/>
</dbReference>
<evidence type="ECO:0000256" key="11">
    <source>
        <dbReference type="SAM" id="SignalP"/>
    </source>
</evidence>
<dbReference type="InterPro" id="IPR036909">
    <property type="entry name" value="Cyt_c-like_dom_sf"/>
</dbReference>
<dbReference type="GO" id="GO:0020037">
    <property type="term" value="F:heme binding"/>
    <property type="evidence" value="ECO:0007669"/>
    <property type="project" value="InterPro"/>
</dbReference>
<feature type="domain" description="Cytochrome c" evidence="12">
    <location>
        <begin position="116"/>
        <end position="225"/>
    </location>
</feature>
<dbReference type="Proteomes" id="UP000197468">
    <property type="component" value="Unassembled WGS sequence"/>
</dbReference>
<keyword evidence="6" id="KW-0249">Electron transport</keyword>
<keyword evidence="4 9" id="KW-0479">Metal-binding</keyword>
<feature type="binding site" description="covalent" evidence="8">
    <location>
        <position position="62"/>
    </location>
    <ligand>
        <name>heme c</name>
        <dbReference type="ChEBI" id="CHEBI:61717"/>
        <label>1</label>
    </ligand>
</feature>
<feature type="compositionally biased region" description="Polar residues" evidence="10">
    <location>
        <begin position="24"/>
        <end position="34"/>
    </location>
</feature>
<keyword evidence="7 9" id="KW-0408">Iron</keyword>
<evidence type="ECO:0000256" key="7">
    <source>
        <dbReference type="ARBA" id="ARBA00023004"/>
    </source>
</evidence>
<dbReference type="PROSITE" id="PS51007">
    <property type="entry name" value="CYTC"/>
    <property type="match status" value="1"/>
</dbReference>
<dbReference type="InterPro" id="IPR050597">
    <property type="entry name" value="Cytochrome_c_Oxidase_Subunit"/>
</dbReference>
<name>A0A246JLP0_9BURK</name>
<dbReference type="PANTHER" id="PTHR33751">
    <property type="entry name" value="CBB3-TYPE CYTOCHROME C OXIDASE SUBUNIT FIXP"/>
    <property type="match status" value="1"/>
</dbReference>
<dbReference type="PANTHER" id="PTHR33751:SF9">
    <property type="entry name" value="CYTOCHROME C4"/>
    <property type="match status" value="1"/>
</dbReference>
<feature type="binding site" description="axial binding residue" evidence="9">
    <location>
        <position position="157"/>
    </location>
    <ligand>
        <name>heme c</name>
        <dbReference type="ChEBI" id="CHEBI:61717"/>
        <label>2</label>
    </ligand>
    <ligandPart>
        <name>Fe</name>
        <dbReference type="ChEBI" id="CHEBI:18248"/>
    </ligandPart>
</feature>
<proteinExistence type="predicted"/>
<dbReference type="InterPro" id="IPR024167">
    <property type="entry name" value="Cytochrome_c4-like"/>
</dbReference>
<evidence type="ECO:0000313" key="13">
    <source>
        <dbReference type="EMBL" id="OWQ93522.1"/>
    </source>
</evidence>
<evidence type="ECO:0000256" key="4">
    <source>
        <dbReference type="ARBA" id="ARBA00022723"/>
    </source>
</evidence>
<evidence type="ECO:0000313" key="14">
    <source>
        <dbReference type="Proteomes" id="UP000197468"/>
    </source>
</evidence>
<dbReference type="AlphaFoldDB" id="A0A246JLP0"/>
<keyword evidence="2" id="KW-0813">Transport</keyword>
<evidence type="ECO:0000256" key="5">
    <source>
        <dbReference type="ARBA" id="ARBA00022764"/>
    </source>
</evidence>
<dbReference type="GO" id="GO:0009055">
    <property type="term" value="F:electron transfer activity"/>
    <property type="evidence" value="ECO:0007669"/>
    <property type="project" value="InterPro"/>
</dbReference>
<evidence type="ECO:0000256" key="9">
    <source>
        <dbReference type="PIRSR" id="PIRSR000005-2"/>
    </source>
</evidence>
<dbReference type="PIRSF" id="PIRSF000005">
    <property type="entry name" value="Cytochrome_c4"/>
    <property type="match status" value="1"/>
</dbReference>
<accession>A0A246JLP0</accession>
<dbReference type="InterPro" id="IPR009056">
    <property type="entry name" value="Cyt_c-like_dom"/>
</dbReference>
<evidence type="ECO:0000256" key="10">
    <source>
        <dbReference type="SAM" id="MobiDB-lite"/>
    </source>
</evidence>
<keyword evidence="11" id="KW-0732">Signal</keyword>
<feature type="compositionally biased region" description="Low complexity" evidence="10">
    <location>
        <begin position="35"/>
        <end position="44"/>
    </location>
</feature>
<feature type="binding site" description="axial binding residue" evidence="9">
    <location>
        <position position="202"/>
    </location>
    <ligand>
        <name>heme c</name>
        <dbReference type="ChEBI" id="CHEBI:61717"/>
        <label>2</label>
    </ligand>
    <ligandPart>
        <name>Fe</name>
        <dbReference type="ChEBI" id="CHEBI:18248"/>
    </ligandPart>
</feature>
<keyword evidence="5" id="KW-0574">Periplasm</keyword>
<keyword evidence="14" id="KW-1185">Reference proteome</keyword>
<evidence type="ECO:0000256" key="3">
    <source>
        <dbReference type="ARBA" id="ARBA00022617"/>
    </source>
</evidence>